<proteinExistence type="predicted"/>
<dbReference type="Proteomes" id="UP001602370">
    <property type="component" value="Unassembled WGS sequence"/>
</dbReference>
<dbReference type="RefSeq" id="WP_388309022.1">
    <property type="nucleotide sequence ID" value="NZ_JBIBDZ010000008.1"/>
</dbReference>
<evidence type="ECO:0000256" key="1">
    <source>
        <dbReference type="SAM" id="MobiDB-lite"/>
    </source>
</evidence>
<protein>
    <recommendedName>
        <fullName evidence="4">Secreted protein</fullName>
    </recommendedName>
</protein>
<evidence type="ECO:0000313" key="3">
    <source>
        <dbReference type="Proteomes" id="UP001602370"/>
    </source>
</evidence>
<keyword evidence="3" id="KW-1185">Reference proteome</keyword>
<evidence type="ECO:0008006" key="4">
    <source>
        <dbReference type="Google" id="ProtNLM"/>
    </source>
</evidence>
<name>A0ABW6XWE1_9ACTN</name>
<accession>A0ABW6XWE1</accession>
<organism evidence="2 3">
    <name type="scientific">Streptomyces flavochromogenes</name>
    <dbReference type="NCBI Taxonomy" id="68199"/>
    <lineage>
        <taxon>Bacteria</taxon>
        <taxon>Bacillati</taxon>
        <taxon>Actinomycetota</taxon>
        <taxon>Actinomycetes</taxon>
        <taxon>Kitasatosporales</taxon>
        <taxon>Streptomycetaceae</taxon>
        <taxon>Streptomyces</taxon>
    </lineage>
</organism>
<evidence type="ECO:0000313" key="2">
    <source>
        <dbReference type="EMBL" id="MFF5921651.1"/>
    </source>
</evidence>
<reference evidence="2 3" key="1">
    <citation type="submission" date="2024-10" db="EMBL/GenBank/DDBJ databases">
        <title>The Natural Products Discovery Center: Release of the First 8490 Sequenced Strains for Exploring Actinobacteria Biosynthetic Diversity.</title>
        <authorList>
            <person name="Kalkreuter E."/>
            <person name="Kautsar S.A."/>
            <person name="Yang D."/>
            <person name="Bader C.D."/>
            <person name="Teijaro C.N."/>
            <person name="Fluegel L."/>
            <person name="Davis C.M."/>
            <person name="Simpson J.R."/>
            <person name="Lauterbach L."/>
            <person name="Steele A.D."/>
            <person name="Gui C."/>
            <person name="Meng S."/>
            <person name="Li G."/>
            <person name="Viehrig K."/>
            <person name="Ye F."/>
            <person name="Su P."/>
            <person name="Kiefer A.F."/>
            <person name="Nichols A."/>
            <person name="Cepeda A.J."/>
            <person name="Yan W."/>
            <person name="Fan B."/>
            <person name="Jiang Y."/>
            <person name="Adhikari A."/>
            <person name="Zheng C.-J."/>
            <person name="Schuster L."/>
            <person name="Cowan T.M."/>
            <person name="Smanski M.J."/>
            <person name="Chevrette M.G."/>
            <person name="De Carvalho L.P.S."/>
            <person name="Shen B."/>
        </authorList>
    </citation>
    <scope>NUCLEOTIDE SEQUENCE [LARGE SCALE GENOMIC DNA]</scope>
    <source>
        <strain evidence="2 3">NPDC012605</strain>
    </source>
</reference>
<dbReference type="EMBL" id="JBIBDZ010000008">
    <property type="protein sequence ID" value="MFF5921651.1"/>
    <property type="molecule type" value="Genomic_DNA"/>
</dbReference>
<gene>
    <name evidence="2" type="ORF">ACFY8C_25370</name>
</gene>
<feature type="region of interest" description="Disordered" evidence="1">
    <location>
        <begin position="30"/>
        <end position="61"/>
    </location>
</feature>
<sequence length="118" mass="13491">MRNPIARVLGRAWIPLLLWLLMLTLPPTGRHRPRPVAHRSPRPRRAVAPAPRHRVPTRRSPYAREQALLLDGARSPLERPYLAAASARAEQRRRRRALWFATVGVDVDQRNIHAGGVR</sequence>
<feature type="compositionally biased region" description="Basic residues" evidence="1">
    <location>
        <begin position="30"/>
        <end position="57"/>
    </location>
</feature>
<comment type="caution">
    <text evidence="2">The sequence shown here is derived from an EMBL/GenBank/DDBJ whole genome shotgun (WGS) entry which is preliminary data.</text>
</comment>